<name>A0ABR4QBU6_9CEST</name>
<keyword evidence="2" id="KW-1185">Reference proteome</keyword>
<dbReference type="Proteomes" id="UP001651158">
    <property type="component" value="Unassembled WGS sequence"/>
</dbReference>
<comment type="caution">
    <text evidence="1">The sequence shown here is derived from an EMBL/GenBank/DDBJ whole genome shotgun (WGS) entry which is preliminary data.</text>
</comment>
<gene>
    <name evidence="1" type="ORF">TcWFU_000108</name>
</gene>
<proteinExistence type="predicted"/>
<sequence>MCSSPYATDSVDRPFYGGILWLGQVNATFCKNIIKATWREDLMEGISHQGTMTYPLLRVAADGKTLYHLQLYTVNFGRV</sequence>
<protein>
    <submittedName>
        <fullName evidence="1">Uncharacterized protein</fullName>
    </submittedName>
</protein>
<evidence type="ECO:0000313" key="2">
    <source>
        <dbReference type="Proteomes" id="UP001651158"/>
    </source>
</evidence>
<organism evidence="1 2">
    <name type="scientific">Taenia crassiceps</name>
    <dbReference type="NCBI Taxonomy" id="6207"/>
    <lineage>
        <taxon>Eukaryota</taxon>
        <taxon>Metazoa</taxon>
        <taxon>Spiralia</taxon>
        <taxon>Lophotrochozoa</taxon>
        <taxon>Platyhelminthes</taxon>
        <taxon>Cestoda</taxon>
        <taxon>Eucestoda</taxon>
        <taxon>Cyclophyllidea</taxon>
        <taxon>Taeniidae</taxon>
        <taxon>Taenia</taxon>
    </lineage>
</organism>
<accession>A0ABR4QBU6</accession>
<dbReference type="EMBL" id="JAKROA010000004">
    <property type="protein sequence ID" value="KAL5107206.1"/>
    <property type="molecule type" value="Genomic_DNA"/>
</dbReference>
<evidence type="ECO:0000313" key="1">
    <source>
        <dbReference type="EMBL" id="KAL5107206.1"/>
    </source>
</evidence>
<reference evidence="1 2" key="1">
    <citation type="journal article" date="2022" name="Front. Cell. Infect. Microbiol.">
        <title>The Genomes of Two Strains of Taenia crassiceps the Animal Model for the Study of Human Cysticercosis.</title>
        <authorList>
            <person name="Bobes R.J."/>
            <person name="Estrada K."/>
            <person name="Rios-Valencia D.G."/>
            <person name="Calderon-Gallegos A."/>
            <person name="de la Torre P."/>
            <person name="Carrero J.C."/>
            <person name="Sanchez-Flores A."/>
            <person name="Laclette J.P."/>
        </authorList>
    </citation>
    <scope>NUCLEOTIDE SEQUENCE [LARGE SCALE GENOMIC DNA]</scope>
    <source>
        <strain evidence="1">WFUcys</strain>
    </source>
</reference>